<sequence>MPKTVKDLLEAVDTTALVARPLSDWRPILTEECQVYVFGENYIAKRFDQINYKFCQKETAREILIDNLYALLRFKYFPQTSEEIDDRIDKIVRSFTANLKTTLKRVSFDPNTDAVYIRTLPDYCVAFRNGVYNFKDDKWLFKYDIIKLERLSNTIYLYDNSYAIMWYLDYDFESLGVKIETFSLEKFIKFMKDITCVPESRNYCFELLYNISHNSLNQFDMKKFTHLCEILGYSVLQSFAQYFVMLIGSGQNGKNSLFDGCFTNRLVPKPASNDLDAIENDRFITGSLENKSHNIFLETSAKTYTESKMLKALTGSMYQTIEQKGVNKYSSVINCKYIWAGNDQENIKFSDDTTGFRRRVNMMEIFYQWDSRKKFLSTGDYYDTTFSDSLDELKNDIMNTTAYVYFAMYGIMIGTKNWTKNFQFTENDWNATYFDVDFTIKESIKQLTLQRILSYITKTPEKDCLDMFYGADKKKLYLSSSMNILGYKSFKEMIAMLNDQEKAAHFFADNDIYISVKHLQKLIGNHDTLITFSKNIRKLFNLKTFERLNANQAYVRCTFISERLKILD</sequence>
<feature type="domain" description="NrS-1 polymerase-like helicase" evidence="1">
    <location>
        <begin position="246"/>
        <end position="358"/>
    </location>
</feature>
<proteinExistence type="predicted"/>
<dbReference type="EMBL" id="BK016237">
    <property type="protein sequence ID" value="DAG04001.1"/>
    <property type="molecule type" value="Genomic_DNA"/>
</dbReference>
<dbReference type="InterPro" id="IPR045455">
    <property type="entry name" value="NrS-1_pol-like_helicase"/>
</dbReference>
<evidence type="ECO:0000259" key="1">
    <source>
        <dbReference type="Pfam" id="PF19263"/>
    </source>
</evidence>
<dbReference type="InterPro" id="IPR027417">
    <property type="entry name" value="P-loop_NTPase"/>
</dbReference>
<protein>
    <submittedName>
        <fullName evidence="2">DNA primase</fullName>
    </submittedName>
</protein>
<dbReference type="Pfam" id="PF19263">
    <property type="entry name" value="DUF5906"/>
    <property type="match status" value="1"/>
</dbReference>
<organism evidence="2">
    <name type="scientific">Myoviridae sp. ctbEa13</name>
    <dbReference type="NCBI Taxonomy" id="2825136"/>
    <lineage>
        <taxon>Viruses</taxon>
        <taxon>Duplodnaviria</taxon>
        <taxon>Heunggongvirae</taxon>
        <taxon>Uroviricota</taxon>
        <taxon>Caudoviricetes</taxon>
    </lineage>
</organism>
<name>A0A8S5VB59_9CAUD</name>
<reference evidence="2" key="1">
    <citation type="journal article" date="2021" name="Proc. Natl. Acad. Sci. U.S.A.">
        <title>A Catalog of Tens of Thousands of Viruses from Human Metagenomes Reveals Hidden Associations with Chronic Diseases.</title>
        <authorList>
            <person name="Tisza M.J."/>
            <person name="Buck C.B."/>
        </authorList>
    </citation>
    <scope>NUCLEOTIDE SEQUENCE</scope>
    <source>
        <strain evidence="2">CtbEa13</strain>
    </source>
</reference>
<evidence type="ECO:0000313" key="2">
    <source>
        <dbReference type="EMBL" id="DAG04001.1"/>
    </source>
</evidence>
<dbReference type="Gene3D" id="3.40.50.300">
    <property type="entry name" value="P-loop containing nucleotide triphosphate hydrolases"/>
    <property type="match status" value="1"/>
</dbReference>
<accession>A0A8S5VB59</accession>